<comment type="caution">
    <text evidence="3">The sequence shown here is derived from an EMBL/GenBank/DDBJ whole genome shotgun (WGS) entry which is preliminary data.</text>
</comment>
<accession>A0ABD5BQK7</accession>
<organism evidence="3 4">
    <name type="scientific">Serratia marcescens</name>
    <dbReference type="NCBI Taxonomy" id="615"/>
    <lineage>
        <taxon>Bacteria</taxon>
        <taxon>Pseudomonadati</taxon>
        <taxon>Pseudomonadota</taxon>
        <taxon>Gammaproteobacteria</taxon>
        <taxon>Enterobacterales</taxon>
        <taxon>Yersiniaceae</taxon>
        <taxon>Serratia</taxon>
    </lineage>
</organism>
<reference evidence="3 4" key="1">
    <citation type="submission" date="2023-07" db="EMBL/GenBank/DDBJ databases">
        <title>Pathogens genome sequencing project 196.</title>
        <authorList>
            <person name="Cao X."/>
        </authorList>
    </citation>
    <scope>NUCLEOTIDE SEQUENCE [LARGE SCALE GENOMIC DNA]</scope>
    <source>
        <strain evidence="3 4">SM41</strain>
    </source>
</reference>
<name>A0ABD5BQK7_SERMA</name>
<dbReference type="Gene3D" id="1.10.260.40">
    <property type="entry name" value="lambda repressor-like DNA-binding domains"/>
    <property type="match status" value="1"/>
</dbReference>
<feature type="compositionally biased region" description="Polar residues" evidence="1">
    <location>
        <begin position="177"/>
        <end position="191"/>
    </location>
</feature>
<feature type="domain" description="HTH cro/C1-type" evidence="2">
    <location>
        <begin position="40"/>
        <end position="75"/>
    </location>
</feature>
<dbReference type="CDD" id="cd00093">
    <property type="entry name" value="HTH_XRE"/>
    <property type="match status" value="1"/>
</dbReference>
<feature type="region of interest" description="Disordered" evidence="1">
    <location>
        <begin position="177"/>
        <end position="198"/>
    </location>
</feature>
<dbReference type="RefSeq" id="WP_244663903.1">
    <property type="nucleotide sequence ID" value="NZ_CAUIKE010000072.1"/>
</dbReference>
<evidence type="ECO:0000313" key="3">
    <source>
        <dbReference type="EMBL" id="MDQ9559072.1"/>
    </source>
</evidence>
<dbReference type="InterPro" id="IPR001387">
    <property type="entry name" value="Cro/C1-type_HTH"/>
</dbReference>
<evidence type="ECO:0000313" key="4">
    <source>
        <dbReference type="Proteomes" id="UP001234811"/>
    </source>
</evidence>
<gene>
    <name evidence="3" type="ORF">RF091_26630</name>
</gene>
<dbReference type="InterPro" id="IPR010744">
    <property type="entry name" value="Phage_CI_N"/>
</dbReference>
<dbReference type="PROSITE" id="PS50943">
    <property type="entry name" value="HTH_CROC1"/>
    <property type="match status" value="1"/>
</dbReference>
<evidence type="ECO:0000259" key="2">
    <source>
        <dbReference type="PROSITE" id="PS50943"/>
    </source>
</evidence>
<dbReference type="SMART" id="SM00530">
    <property type="entry name" value="HTH_XRE"/>
    <property type="match status" value="1"/>
</dbReference>
<dbReference type="EMBL" id="JAVIPQ010000459">
    <property type="protein sequence ID" value="MDQ9559072.1"/>
    <property type="molecule type" value="Genomic_DNA"/>
</dbReference>
<dbReference type="Pfam" id="PF07022">
    <property type="entry name" value="Phage_CI_repr"/>
    <property type="match status" value="1"/>
</dbReference>
<dbReference type="SUPFAM" id="SSF47413">
    <property type="entry name" value="lambda repressor-like DNA-binding domains"/>
    <property type="match status" value="1"/>
</dbReference>
<evidence type="ECO:0000256" key="1">
    <source>
        <dbReference type="SAM" id="MobiDB-lite"/>
    </source>
</evidence>
<dbReference type="InterPro" id="IPR010982">
    <property type="entry name" value="Lambda_DNA-bd_dom_sf"/>
</dbReference>
<dbReference type="AlphaFoldDB" id="A0ABD5BQK7"/>
<protein>
    <submittedName>
        <fullName evidence="3">Helix-turn-helix transcriptional regulator</fullName>
    </submittedName>
</protein>
<proteinExistence type="predicted"/>
<sequence length="198" mass="21402">MSARNESKIAFPDEEKESISTRLRSLIGKRSVRAAAQDWGLSFSTLNNYLTRGTEPSLNVAIKISDVENVSVEWLATGKSAARVDDTTSDHSGNSPTKNAWLMVFDSLDDSDATALIRAIHRKGVEGLLSAAQESLDAEDAIDKLQIRATLKQAIKMALAGDESTDQEILRRLSLAEHSSSTGAVTEANQEQSKKIAG</sequence>
<dbReference type="Proteomes" id="UP001234811">
    <property type="component" value="Unassembled WGS sequence"/>
</dbReference>